<organism evidence="1 2">
    <name type="scientific">Dyella acidisoli</name>
    <dbReference type="NCBI Taxonomy" id="1867834"/>
    <lineage>
        <taxon>Bacteria</taxon>
        <taxon>Pseudomonadati</taxon>
        <taxon>Pseudomonadota</taxon>
        <taxon>Gammaproteobacteria</taxon>
        <taxon>Lysobacterales</taxon>
        <taxon>Rhodanobacteraceae</taxon>
        <taxon>Dyella</taxon>
    </lineage>
</organism>
<reference evidence="2" key="1">
    <citation type="journal article" date="2019" name="Int. J. Syst. Evol. Microbiol.">
        <title>The Global Catalogue of Microorganisms (GCM) 10K type strain sequencing project: providing services to taxonomists for standard genome sequencing and annotation.</title>
        <authorList>
            <consortium name="The Broad Institute Genomics Platform"/>
            <consortium name="The Broad Institute Genome Sequencing Center for Infectious Disease"/>
            <person name="Wu L."/>
            <person name="Ma J."/>
        </authorList>
    </citation>
    <scope>NUCLEOTIDE SEQUENCE [LARGE SCALE GENOMIC DNA]</scope>
    <source>
        <strain evidence="2">NBRC 111980</strain>
    </source>
</reference>
<protein>
    <submittedName>
        <fullName evidence="1">Uncharacterized protein</fullName>
    </submittedName>
</protein>
<accession>A0ABQ5XM01</accession>
<keyword evidence="2" id="KW-1185">Reference proteome</keyword>
<evidence type="ECO:0000313" key="2">
    <source>
        <dbReference type="Proteomes" id="UP001156670"/>
    </source>
</evidence>
<dbReference type="Proteomes" id="UP001156670">
    <property type="component" value="Unassembled WGS sequence"/>
</dbReference>
<proteinExistence type="predicted"/>
<dbReference type="EMBL" id="BSOB01000010">
    <property type="protein sequence ID" value="GLQ92229.1"/>
    <property type="molecule type" value="Genomic_DNA"/>
</dbReference>
<gene>
    <name evidence="1" type="ORF">GCM10007901_11800</name>
</gene>
<name>A0ABQ5XM01_9GAMM</name>
<evidence type="ECO:0000313" key="1">
    <source>
        <dbReference type="EMBL" id="GLQ92229.1"/>
    </source>
</evidence>
<sequence length="55" mass="6232">MAQRQTGRLVKPRAAAWRPLGHNEGYAEIVDRLLGYDGKSDLQEMADVDHRVRIA</sequence>
<comment type="caution">
    <text evidence="1">The sequence shown here is derived from an EMBL/GenBank/DDBJ whole genome shotgun (WGS) entry which is preliminary data.</text>
</comment>